<keyword evidence="2" id="KW-1185">Reference proteome</keyword>
<sequence>MAPLLFPTSFSLGAVTTITKVQVPAASCTNTLENAKHIQPTDNILKKIMPFINMIGGGVPRDSILFSHNQPPTPNPSTTFLSSNFTSRLDRSTNQPGHMLPLEILQQIIFYTMPPQTEWNLGTPWSLPKQTNAPLALRRVCKAWNEAALLQLLRGSIAWSIGVPRKPDSTARLAWIRLLSKLMEGVTLGSFSYEIGRVPLTLNSLGMIEVVSRLVANSRAVRIILPDWHPLDPYDTPTLQDPMVDVDMPHLRLLSWTSPHDIETTLPVEWGLPWTKLTEAPWEQLSTLFLTCPLTISCCVDVLGWGPRLQIVEFNGVSESGDPNANAGLTAPLLHALRSLKVCASTRLDQLFEDVKFPNLNYFHLHSSYCTGRIQNLGLTWSLLTTVVLECPMDLVDAYQLFQQCHAVTKIEWHWPSNSEIPLPRNELLRSCPLELPLLESLTITPSLPDFYVEPLVKLLVTQKTQILANFTAPFLPAKILRSEYLVALVLTSTPISISECLSVIAGSDNLQHLDVIILESNPTEILQTAISNLASLAIHTTLQNVQPLLGCLVLPSLTSLKISSQPHERGPVPTTMGSLDWTGIRNYSNGPQQRGILALLKRSKSDGAPLRNLILQDIDIEEEEVGHILKFSVDGKMEIDIKANVRPIKSSLLIFGSEPPLGSEIIGVSINNQVPLSTSNHNDSRQPNANRILVAFVSTKEAETVGPQQLPFKI</sequence>
<accession>A0A9P6CB23</accession>
<dbReference type="EMBL" id="MU150325">
    <property type="protein sequence ID" value="KAF9459051.1"/>
    <property type="molecule type" value="Genomic_DNA"/>
</dbReference>
<evidence type="ECO:0000313" key="2">
    <source>
        <dbReference type="Proteomes" id="UP000807353"/>
    </source>
</evidence>
<proteinExistence type="predicted"/>
<name>A0A9P6CB23_9AGAR</name>
<evidence type="ECO:0008006" key="3">
    <source>
        <dbReference type="Google" id="ProtNLM"/>
    </source>
</evidence>
<reference evidence="1" key="1">
    <citation type="submission" date="2020-11" db="EMBL/GenBank/DDBJ databases">
        <authorList>
            <consortium name="DOE Joint Genome Institute"/>
            <person name="Ahrendt S."/>
            <person name="Riley R."/>
            <person name="Andreopoulos W."/>
            <person name="Labutti K."/>
            <person name="Pangilinan J."/>
            <person name="Ruiz-Duenas F.J."/>
            <person name="Barrasa J.M."/>
            <person name="Sanchez-Garcia M."/>
            <person name="Camarero S."/>
            <person name="Miyauchi S."/>
            <person name="Serrano A."/>
            <person name="Linde D."/>
            <person name="Babiker R."/>
            <person name="Drula E."/>
            <person name="Ayuso-Fernandez I."/>
            <person name="Pacheco R."/>
            <person name="Padilla G."/>
            <person name="Ferreira P."/>
            <person name="Barriuso J."/>
            <person name="Kellner H."/>
            <person name="Castanera R."/>
            <person name="Alfaro M."/>
            <person name="Ramirez L."/>
            <person name="Pisabarro A.G."/>
            <person name="Kuo A."/>
            <person name="Tritt A."/>
            <person name="Lipzen A."/>
            <person name="He G."/>
            <person name="Yan M."/>
            <person name="Ng V."/>
            <person name="Cullen D."/>
            <person name="Martin F."/>
            <person name="Rosso M.-N."/>
            <person name="Henrissat B."/>
            <person name="Hibbett D."/>
            <person name="Martinez A.T."/>
            <person name="Grigoriev I.V."/>
        </authorList>
    </citation>
    <scope>NUCLEOTIDE SEQUENCE</scope>
    <source>
        <strain evidence="1">CBS 247.69</strain>
    </source>
</reference>
<protein>
    <recommendedName>
        <fullName evidence="3">F-box domain-containing protein</fullName>
    </recommendedName>
</protein>
<dbReference type="Proteomes" id="UP000807353">
    <property type="component" value="Unassembled WGS sequence"/>
</dbReference>
<organism evidence="1 2">
    <name type="scientific">Collybia nuda</name>
    <dbReference type="NCBI Taxonomy" id="64659"/>
    <lineage>
        <taxon>Eukaryota</taxon>
        <taxon>Fungi</taxon>
        <taxon>Dikarya</taxon>
        <taxon>Basidiomycota</taxon>
        <taxon>Agaricomycotina</taxon>
        <taxon>Agaricomycetes</taxon>
        <taxon>Agaricomycetidae</taxon>
        <taxon>Agaricales</taxon>
        <taxon>Tricholomatineae</taxon>
        <taxon>Clitocybaceae</taxon>
        <taxon>Collybia</taxon>
    </lineage>
</organism>
<gene>
    <name evidence="1" type="ORF">BDZ94DRAFT_1239557</name>
</gene>
<dbReference type="AlphaFoldDB" id="A0A9P6CB23"/>
<comment type="caution">
    <text evidence="1">The sequence shown here is derived from an EMBL/GenBank/DDBJ whole genome shotgun (WGS) entry which is preliminary data.</text>
</comment>
<evidence type="ECO:0000313" key="1">
    <source>
        <dbReference type="EMBL" id="KAF9459051.1"/>
    </source>
</evidence>